<dbReference type="EMBL" id="UEGW01000001">
    <property type="protein sequence ID" value="SRX93149.1"/>
    <property type="molecule type" value="Genomic_DNA"/>
</dbReference>
<sequence length="406" mass="40451">MSLTLKELLEWAPEIADLASATRGLAVNHTNSAEFLHGLTKVSTWEGHGGDAARTSMAATAGDHYEAAQNFGLAALGMEHAHQEADNLADEIKGILNDADERPSVEINTSTNEVIPPNTDSLDEEAAASVAAKVTNLQERVAAALAKSEQVDADLARAIVIATQGPDSAAARDLTTTDGGAAAYPAPTARSGEQPPKDGQSQAMAADGGAAQLPATPVPANGQLPQQGAVPSPQAMDTHISNLGDAIDKSAGTAAQYAAIPRQSAGLGPTQGQLNRAAARGSEIWEDVSKVGKRLGYTGYILEGANGVNEAKNEVSEGKPVGDAVVDVAPKTAGSIAGGFVGAATGAEYGAGIGAAAGTVVPGIGTAAGAAVGAGIGAIVGGIAGSEVGKSMGETVSKGWHAAFDD</sequence>
<reference evidence="2 3" key="1">
    <citation type="submission" date="2018-05" db="EMBL/GenBank/DDBJ databases">
        <authorList>
            <consortium name="IHU Genomes"/>
        </authorList>
    </citation>
    <scope>NUCLEOTIDE SEQUENCE [LARGE SCALE GENOMIC DNA]</scope>
    <source>
        <strain evidence="2 3">P7336</strain>
    </source>
</reference>
<feature type="region of interest" description="Disordered" evidence="1">
    <location>
        <begin position="168"/>
        <end position="239"/>
    </location>
</feature>
<proteinExistence type="predicted"/>
<evidence type="ECO:0000256" key="1">
    <source>
        <dbReference type="SAM" id="MobiDB-lite"/>
    </source>
</evidence>
<protein>
    <submittedName>
        <fullName evidence="2">Uncharacterized protein</fullName>
    </submittedName>
</protein>
<evidence type="ECO:0000313" key="3">
    <source>
        <dbReference type="Proteomes" id="UP000252015"/>
    </source>
</evidence>
<keyword evidence="3" id="KW-1185">Reference proteome</keyword>
<dbReference type="AlphaFoldDB" id="A0A375YWB1"/>
<accession>A0A375YWB1</accession>
<dbReference type="Proteomes" id="UP000252015">
    <property type="component" value="Unassembled WGS sequence"/>
</dbReference>
<gene>
    <name evidence="2" type="ORF">MSP7336_01384</name>
</gene>
<organism evidence="2 3">
    <name type="scientific">Mycobacterium shimoidei</name>
    <dbReference type="NCBI Taxonomy" id="29313"/>
    <lineage>
        <taxon>Bacteria</taxon>
        <taxon>Bacillati</taxon>
        <taxon>Actinomycetota</taxon>
        <taxon>Actinomycetes</taxon>
        <taxon>Mycobacteriales</taxon>
        <taxon>Mycobacteriaceae</taxon>
        <taxon>Mycobacterium</taxon>
    </lineage>
</organism>
<evidence type="ECO:0000313" key="2">
    <source>
        <dbReference type="EMBL" id="SRX93149.1"/>
    </source>
</evidence>
<name>A0A375YWB1_MYCSH</name>